<feature type="domain" description="P-type ATPase A" evidence="11">
    <location>
        <begin position="256"/>
        <end position="350"/>
    </location>
</feature>
<evidence type="ECO:0000256" key="1">
    <source>
        <dbReference type="ARBA" id="ARBA00004127"/>
    </source>
</evidence>
<dbReference type="GO" id="GO:0043682">
    <property type="term" value="F:P-type divalent copper transporter activity"/>
    <property type="evidence" value="ECO:0007669"/>
    <property type="project" value="TreeGrafter"/>
</dbReference>
<keyword evidence="9 10" id="KW-0472">Membrane</keyword>
<comment type="caution">
    <text evidence="12">The sequence shown here is derived from an EMBL/GenBank/DDBJ whole genome shotgun (WGS) entry which is preliminary data.</text>
</comment>
<dbReference type="SUPFAM" id="SSF81665">
    <property type="entry name" value="Calcium ATPase, transmembrane domain M"/>
    <property type="match status" value="1"/>
</dbReference>
<evidence type="ECO:0000256" key="6">
    <source>
        <dbReference type="ARBA" id="ARBA00022840"/>
    </source>
</evidence>
<dbReference type="GO" id="GO:0055070">
    <property type="term" value="P:copper ion homeostasis"/>
    <property type="evidence" value="ECO:0007669"/>
    <property type="project" value="TreeGrafter"/>
</dbReference>
<dbReference type="InterPro" id="IPR059000">
    <property type="entry name" value="ATPase_P-type_domA"/>
</dbReference>
<dbReference type="SUPFAM" id="SSF56784">
    <property type="entry name" value="HAD-like"/>
    <property type="match status" value="1"/>
</dbReference>
<dbReference type="InterPro" id="IPR001757">
    <property type="entry name" value="P_typ_ATPase"/>
</dbReference>
<gene>
    <name evidence="12" type="ORF">D6J04_00535</name>
</gene>
<dbReference type="NCBIfam" id="TIGR01525">
    <property type="entry name" value="ATPase-IB_hvy"/>
    <property type="match status" value="1"/>
</dbReference>
<dbReference type="Pfam" id="PF00702">
    <property type="entry name" value="Hydrolase"/>
    <property type="match status" value="1"/>
</dbReference>
<organism evidence="12 13">
    <name type="scientific">Legionella taurinensis</name>
    <dbReference type="NCBI Taxonomy" id="70611"/>
    <lineage>
        <taxon>Bacteria</taxon>
        <taxon>Pseudomonadati</taxon>
        <taxon>Pseudomonadota</taxon>
        <taxon>Gammaproteobacteria</taxon>
        <taxon>Legionellales</taxon>
        <taxon>Legionellaceae</taxon>
        <taxon>Legionella</taxon>
    </lineage>
</organism>
<evidence type="ECO:0000256" key="3">
    <source>
        <dbReference type="ARBA" id="ARBA00022692"/>
    </source>
</evidence>
<keyword evidence="4 10" id="KW-0479">Metal-binding</keyword>
<dbReference type="AlphaFoldDB" id="A0A3A5L782"/>
<dbReference type="GO" id="GO:0016887">
    <property type="term" value="F:ATP hydrolysis activity"/>
    <property type="evidence" value="ECO:0007669"/>
    <property type="project" value="InterPro"/>
</dbReference>
<dbReference type="NCBIfam" id="TIGR01494">
    <property type="entry name" value="ATPase_P-type"/>
    <property type="match status" value="1"/>
</dbReference>
<evidence type="ECO:0000259" key="11">
    <source>
        <dbReference type="Pfam" id="PF00122"/>
    </source>
</evidence>
<dbReference type="PANTHER" id="PTHR43520:SF8">
    <property type="entry name" value="P-TYPE CU(+) TRANSPORTER"/>
    <property type="match status" value="1"/>
</dbReference>
<dbReference type="Gene3D" id="2.70.150.10">
    <property type="entry name" value="Calcium-transporting ATPase, cytoplasmic transduction domain A"/>
    <property type="match status" value="1"/>
</dbReference>
<dbReference type="InterPro" id="IPR023214">
    <property type="entry name" value="HAD_sf"/>
</dbReference>
<dbReference type="SUPFAM" id="SSF81653">
    <property type="entry name" value="Calcium ATPase, transduction domain A"/>
    <property type="match status" value="1"/>
</dbReference>
<accession>A0A3A5L782</accession>
<name>A0A3A5L782_9GAMM</name>
<feature type="transmembrane region" description="Helical" evidence="10">
    <location>
        <begin position="192"/>
        <end position="214"/>
    </location>
</feature>
<sequence>MTVTYHFSLPGITCGACVNSVQGLLEGEKARLKLLSWGVDLGTKRGFVSVLQEQDDSTTRKELITLLDVYDITGISVEHHPDPQSPVIEKNPQDILLQPSSSYGVSQAEDLAPELLPPPSLPLYKRVLKWHWLWGVIGTVCGIALMIACMVTGGLPLAVMIALGVTSVVLTLILGASSYYQAAMKLVKARTLTMDTLFAISTLTIIGVSIASFFVPWLPMMFEAGLLIFGFRHIGLAIEESIKDKLGLDRTYQSDLPQRVRVLKEGKEESVDLSQVAVDDILVIQPGEIIPLDGLCLSDDNWIDDNIISGAIMPRRLRKGEHLLSGMRLPLNASPLVLQVKAVKKESYLACLDERIAKAYMEKAPIEEMATNILQYFIPAVIGLALLSGIIIACFFPPALAIQCAVTVLVSACPCTLGLVVPLALMIGNRKAADHGVQFKSGKALQAAAGIDAVVLDLNGTLTLGEPKVTRTGLLDDEITTADLYSLSAALENHSTHAFARAICDDAQEKYGEKIPHNLVKQVDDSYHAGLKGEIAGTEYLIGNQELMEQEGVKFAPDLVQKIPLQAGDSLVFLATRKKILGYFVLTDPLRSDAKLTIDALKAAGKTLFINTGASFETARRYAERLGIPEQNIQAGCVGGEEKALFIQSLKKKKYKVAMVGDGGNDGLPLACSDMGFAVQSRSGHQMASQNAGAIIQKGALLPIAHGLAIARQAVSNIKQNLGFSLAYNMAAVILTGGLLVALGITLNPAVGVALMILQTLLILGNAYRFKLQQSDAAPKGVDKADFGPCSYTQCQSSLPLKPGAHLDDPGVDLDTDPLPVGENQDLILESQSQFALTGSH</sequence>
<dbReference type="Gene3D" id="1.20.1110.10">
    <property type="entry name" value="Calcium-transporting ATPase, transmembrane domain"/>
    <property type="match status" value="1"/>
</dbReference>
<dbReference type="PANTHER" id="PTHR43520">
    <property type="entry name" value="ATP7, ISOFORM B"/>
    <property type="match status" value="1"/>
</dbReference>
<keyword evidence="5 10" id="KW-0547">Nucleotide-binding</keyword>
<evidence type="ECO:0000256" key="10">
    <source>
        <dbReference type="RuleBase" id="RU362081"/>
    </source>
</evidence>
<feature type="transmembrane region" description="Helical" evidence="10">
    <location>
        <begin position="751"/>
        <end position="770"/>
    </location>
</feature>
<dbReference type="InterPro" id="IPR023298">
    <property type="entry name" value="ATPase_P-typ_TM_dom_sf"/>
</dbReference>
<keyword evidence="8 10" id="KW-1133">Transmembrane helix</keyword>
<comment type="subcellular location">
    <subcellularLocation>
        <location evidence="10">Cell membrane</location>
    </subcellularLocation>
    <subcellularLocation>
        <location evidence="1">Endomembrane system</location>
        <topology evidence="1">Multi-pass membrane protein</topology>
    </subcellularLocation>
</comment>
<dbReference type="GO" id="GO:0005524">
    <property type="term" value="F:ATP binding"/>
    <property type="evidence" value="ECO:0007669"/>
    <property type="project" value="UniProtKB-UniRule"/>
</dbReference>
<keyword evidence="3 10" id="KW-0812">Transmembrane</keyword>
<evidence type="ECO:0000313" key="12">
    <source>
        <dbReference type="EMBL" id="RJT49179.1"/>
    </source>
</evidence>
<dbReference type="GO" id="GO:0005507">
    <property type="term" value="F:copper ion binding"/>
    <property type="evidence" value="ECO:0007669"/>
    <property type="project" value="TreeGrafter"/>
</dbReference>
<evidence type="ECO:0000256" key="7">
    <source>
        <dbReference type="ARBA" id="ARBA00022967"/>
    </source>
</evidence>
<evidence type="ECO:0000256" key="5">
    <source>
        <dbReference type="ARBA" id="ARBA00022741"/>
    </source>
</evidence>
<feature type="transmembrane region" description="Helical" evidence="10">
    <location>
        <begin position="726"/>
        <end position="745"/>
    </location>
</feature>
<dbReference type="RefSeq" id="WP_115300928.1">
    <property type="nucleotide sequence ID" value="NZ_CAAAIR010000001.1"/>
</dbReference>
<dbReference type="EMBL" id="QZWB01000001">
    <property type="protein sequence ID" value="RJT49179.1"/>
    <property type="molecule type" value="Genomic_DNA"/>
</dbReference>
<dbReference type="Gene3D" id="3.40.1110.10">
    <property type="entry name" value="Calcium-transporting ATPase, cytoplasmic domain N"/>
    <property type="match status" value="1"/>
</dbReference>
<protein>
    <submittedName>
        <fullName evidence="12">Heavy metal translocating P-type ATPase</fullName>
    </submittedName>
</protein>
<dbReference type="GO" id="GO:0012505">
    <property type="term" value="C:endomembrane system"/>
    <property type="evidence" value="ECO:0007669"/>
    <property type="project" value="UniProtKB-SubCell"/>
</dbReference>
<evidence type="ECO:0000256" key="9">
    <source>
        <dbReference type="ARBA" id="ARBA00023136"/>
    </source>
</evidence>
<dbReference type="Proteomes" id="UP000270757">
    <property type="component" value="Unassembled WGS sequence"/>
</dbReference>
<feature type="transmembrane region" description="Helical" evidence="10">
    <location>
        <begin position="159"/>
        <end position="180"/>
    </location>
</feature>
<feature type="transmembrane region" description="Helical" evidence="10">
    <location>
        <begin position="132"/>
        <end position="153"/>
    </location>
</feature>
<dbReference type="GeneID" id="48948119"/>
<dbReference type="Pfam" id="PF00122">
    <property type="entry name" value="E1-E2_ATPase"/>
    <property type="match status" value="1"/>
</dbReference>
<evidence type="ECO:0000256" key="2">
    <source>
        <dbReference type="ARBA" id="ARBA00006024"/>
    </source>
</evidence>
<dbReference type="Gene3D" id="3.40.50.1000">
    <property type="entry name" value="HAD superfamily/HAD-like"/>
    <property type="match status" value="1"/>
</dbReference>
<keyword evidence="10" id="KW-1003">Cell membrane</keyword>
<feature type="transmembrane region" description="Helical" evidence="10">
    <location>
        <begin position="399"/>
        <end position="425"/>
    </location>
</feature>
<keyword evidence="7" id="KW-1278">Translocase</keyword>
<evidence type="ECO:0000256" key="4">
    <source>
        <dbReference type="ARBA" id="ARBA00022723"/>
    </source>
</evidence>
<evidence type="ECO:0000256" key="8">
    <source>
        <dbReference type="ARBA" id="ARBA00022989"/>
    </source>
</evidence>
<dbReference type="InterPro" id="IPR036412">
    <property type="entry name" value="HAD-like_sf"/>
</dbReference>
<dbReference type="GO" id="GO:0005886">
    <property type="term" value="C:plasma membrane"/>
    <property type="evidence" value="ECO:0007669"/>
    <property type="project" value="UniProtKB-SubCell"/>
</dbReference>
<dbReference type="InterPro" id="IPR027256">
    <property type="entry name" value="P-typ_ATPase_IB"/>
</dbReference>
<feature type="transmembrane region" description="Helical" evidence="10">
    <location>
        <begin position="373"/>
        <end position="393"/>
    </location>
</feature>
<dbReference type="InterPro" id="IPR023299">
    <property type="entry name" value="ATPase_P-typ_cyto_dom_N"/>
</dbReference>
<comment type="similarity">
    <text evidence="2 10">Belongs to the cation transport ATPase (P-type) (TC 3.A.3) family. Type IB subfamily.</text>
</comment>
<evidence type="ECO:0000313" key="13">
    <source>
        <dbReference type="Proteomes" id="UP000270757"/>
    </source>
</evidence>
<keyword evidence="6 10" id="KW-0067">ATP-binding</keyword>
<dbReference type="InterPro" id="IPR008250">
    <property type="entry name" value="ATPase_P-typ_transduc_dom_A_sf"/>
</dbReference>
<reference evidence="12 13" key="1">
    <citation type="submission" date="2018-09" db="EMBL/GenBank/DDBJ databases">
        <title>Draft genome sequences of Legionella taurinensis isolated from water samples.</title>
        <authorList>
            <person name="Chakeri A."/>
            <person name="Allerberger F."/>
            <person name="Kundi M."/>
            <person name="Ruppitsch W."/>
            <person name="Schmid D."/>
        </authorList>
    </citation>
    <scope>NUCLEOTIDE SEQUENCE [LARGE SCALE GENOMIC DNA]</scope>
    <source>
        <strain evidence="12 13">4570-18-6</strain>
    </source>
</reference>
<proteinExistence type="inferred from homology"/>